<accession>A0A5E6MQF8</accession>
<dbReference type="Gene3D" id="3.40.50.300">
    <property type="entry name" value="P-loop containing nucleotide triphosphate hydrolases"/>
    <property type="match status" value="1"/>
</dbReference>
<keyword evidence="2" id="KW-0963">Cytoplasm</keyword>
<feature type="binding site" evidence="2">
    <location>
        <position position="21"/>
    </location>
    <ligand>
        <name>Mg(2+)</name>
        <dbReference type="ChEBI" id="CHEBI:18420"/>
    </ligand>
</feature>
<dbReference type="EC" id="6.3.3.3" evidence="2"/>
<comment type="cofactor">
    <cofactor evidence="2">
        <name>Mg(2+)</name>
        <dbReference type="ChEBI" id="CHEBI:18420"/>
    </cofactor>
</comment>
<dbReference type="NCBIfam" id="TIGR00347">
    <property type="entry name" value="bioD"/>
    <property type="match status" value="1"/>
</dbReference>
<dbReference type="GO" id="GO:0005829">
    <property type="term" value="C:cytosol"/>
    <property type="evidence" value="ECO:0007669"/>
    <property type="project" value="TreeGrafter"/>
</dbReference>
<keyword evidence="2" id="KW-0547">Nucleotide-binding</keyword>
<proteinExistence type="inferred from homology"/>
<dbReference type="Proteomes" id="UP000381693">
    <property type="component" value="Unassembled WGS sequence"/>
</dbReference>
<dbReference type="InterPro" id="IPR004472">
    <property type="entry name" value="DTB_synth_BioD"/>
</dbReference>
<dbReference type="AlphaFoldDB" id="A0A5E6MQF8"/>
<comment type="catalytic activity">
    <reaction evidence="2">
        <text>(7R,8S)-7,8-diammoniononanoate + CO2 + ATP = (4R,5S)-dethiobiotin + ADP + phosphate + 3 H(+)</text>
        <dbReference type="Rhea" id="RHEA:15805"/>
        <dbReference type="ChEBI" id="CHEBI:15378"/>
        <dbReference type="ChEBI" id="CHEBI:16526"/>
        <dbReference type="ChEBI" id="CHEBI:30616"/>
        <dbReference type="ChEBI" id="CHEBI:43474"/>
        <dbReference type="ChEBI" id="CHEBI:149469"/>
        <dbReference type="ChEBI" id="CHEBI:149473"/>
        <dbReference type="ChEBI" id="CHEBI:456216"/>
        <dbReference type="EC" id="6.3.3.3"/>
    </reaction>
</comment>
<dbReference type="GO" id="GO:0009102">
    <property type="term" value="P:biotin biosynthetic process"/>
    <property type="evidence" value="ECO:0007669"/>
    <property type="project" value="UniProtKB-UniRule"/>
</dbReference>
<evidence type="ECO:0000313" key="3">
    <source>
        <dbReference type="EMBL" id="VVM08380.1"/>
    </source>
</evidence>
<keyword evidence="1 2" id="KW-0093">Biotin biosynthesis</keyword>
<evidence type="ECO:0000256" key="2">
    <source>
        <dbReference type="HAMAP-Rule" id="MF_00336"/>
    </source>
</evidence>
<dbReference type="OrthoDB" id="9802097at2"/>
<dbReference type="UniPathway" id="UPA00078">
    <property type="reaction ID" value="UER00161"/>
</dbReference>
<dbReference type="GO" id="GO:0005524">
    <property type="term" value="F:ATP binding"/>
    <property type="evidence" value="ECO:0007669"/>
    <property type="project" value="UniProtKB-UniRule"/>
</dbReference>
<dbReference type="HAMAP" id="MF_00336">
    <property type="entry name" value="BioD"/>
    <property type="match status" value="1"/>
</dbReference>
<dbReference type="CDD" id="cd03109">
    <property type="entry name" value="DTBS"/>
    <property type="match status" value="1"/>
</dbReference>
<dbReference type="PIRSF" id="PIRSF006755">
    <property type="entry name" value="DTB_synth"/>
    <property type="match status" value="1"/>
</dbReference>
<feature type="binding site" evidence="2">
    <location>
        <begin position="17"/>
        <end position="22"/>
    </location>
    <ligand>
        <name>ATP</name>
        <dbReference type="ChEBI" id="CHEBI:30616"/>
    </ligand>
</feature>
<dbReference type="RefSeq" id="WP_142525972.1">
    <property type="nucleotide sequence ID" value="NZ_CABFUZ020000249.1"/>
</dbReference>
<comment type="caution">
    <text evidence="3">The sequence shown here is derived from an EMBL/GenBank/DDBJ whole genome shotgun (WGS) entry which is preliminary data.</text>
</comment>
<dbReference type="Pfam" id="PF13500">
    <property type="entry name" value="AAA_26"/>
    <property type="match status" value="1"/>
</dbReference>
<sequence>MQPEKRLHFFITGTDTGVGKTLLGAALLRAWRRSGLAAVGLKPIATGSREDAALLQEATGQDLSLQEINPFFFRRPVAPAIAAEEEGRPLCLPEVAEKIRLWLAKFPYAVVEGVGGWKTPLGSTETVRDLAVLLGLPVIVVALCRLGVLSHTLLTVESIRAAGLTPAGILLNGFAEPSAKVREETAVWLRRQAGVPVGSVAEMSELAASPPDWLLPSFPREGSR</sequence>
<comment type="subunit">
    <text evidence="2">Homodimer.</text>
</comment>
<gene>
    <name evidence="2 3" type="primary">bioD</name>
    <name evidence="3" type="ORF">MAMC_02090</name>
</gene>
<feature type="binding site" evidence="2">
    <location>
        <position position="46"/>
    </location>
    <ligand>
        <name>substrate</name>
    </ligand>
</feature>
<evidence type="ECO:0000256" key="1">
    <source>
        <dbReference type="ARBA" id="ARBA00022756"/>
    </source>
</evidence>
<feature type="binding site" evidence="2">
    <location>
        <begin position="112"/>
        <end position="115"/>
    </location>
    <ligand>
        <name>ATP</name>
        <dbReference type="ChEBI" id="CHEBI:30616"/>
    </ligand>
</feature>
<dbReference type="PANTHER" id="PTHR43210:SF5">
    <property type="entry name" value="DETHIOBIOTIN SYNTHETASE"/>
    <property type="match status" value="1"/>
</dbReference>
<keyword evidence="2 3" id="KW-0436">Ligase</keyword>
<feature type="binding site" evidence="2">
    <location>
        <position position="51"/>
    </location>
    <ligand>
        <name>ATP</name>
        <dbReference type="ChEBI" id="CHEBI:30616"/>
    </ligand>
</feature>
<comment type="caution">
    <text evidence="2">Lacks conserved residue(s) required for the propagation of feature annotation.</text>
</comment>
<feature type="binding site" evidence="2">
    <location>
        <position position="112"/>
    </location>
    <ligand>
        <name>Mg(2+)</name>
        <dbReference type="ChEBI" id="CHEBI:18420"/>
    </ligand>
</feature>
<organism evidence="3 4">
    <name type="scientific">Methylacidimicrobium cyclopophantes</name>
    <dbReference type="NCBI Taxonomy" id="1041766"/>
    <lineage>
        <taxon>Bacteria</taxon>
        <taxon>Pseudomonadati</taxon>
        <taxon>Verrucomicrobiota</taxon>
        <taxon>Methylacidimicrobium</taxon>
    </lineage>
</organism>
<comment type="subcellular location">
    <subcellularLocation>
        <location evidence="2">Cytoplasm</location>
    </subcellularLocation>
</comment>
<keyword evidence="4" id="KW-1185">Reference proteome</keyword>
<dbReference type="GO" id="GO:0004141">
    <property type="term" value="F:dethiobiotin synthase activity"/>
    <property type="evidence" value="ECO:0007669"/>
    <property type="project" value="UniProtKB-UniRule"/>
</dbReference>
<protein>
    <recommendedName>
        <fullName evidence="2">ATP-dependent dethiobiotin synthetase BioD</fullName>
        <ecNumber evidence="2">6.3.3.3</ecNumber>
    </recommendedName>
    <alternativeName>
        <fullName evidence="2">DTB synthetase</fullName>
        <shortName evidence="2">DTBS</shortName>
    </alternativeName>
    <alternativeName>
        <fullName evidence="2">Dethiobiotin synthase</fullName>
    </alternativeName>
</protein>
<comment type="function">
    <text evidence="2">Catalyzes a mechanistically unusual reaction, the ATP-dependent insertion of CO2 between the N7 and N8 nitrogen atoms of 7,8-diaminopelargonic acid (DAPA, also called 7,8-diammoniononanoate) to form a ureido ring.</text>
</comment>
<keyword evidence="2" id="KW-0067">ATP-binding</keyword>
<evidence type="ECO:0000313" key="4">
    <source>
        <dbReference type="Proteomes" id="UP000381693"/>
    </source>
</evidence>
<name>A0A5E6MQF8_9BACT</name>
<keyword evidence="2" id="KW-0479">Metal-binding</keyword>
<dbReference type="InterPro" id="IPR027417">
    <property type="entry name" value="P-loop_NTPase"/>
</dbReference>
<dbReference type="EMBL" id="CABFUZ020000249">
    <property type="protein sequence ID" value="VVM08380.1"/>
    <property type="molecule type" value="Genomic_DNA"/>
</dbReference>
<dbReference type="PANTHER" id="PTHR43210">
    <property type="entry name" value="DETHIOBIOTIN SYNTHETASE"/>
    <property type="match status" value="1"/>
</dbReference>
<feature type="binding site" evidence="2">
    <location>
        <position position="51"/>
    </location>
    <ligand>
        <name>Mg(2+)</name>
        <dbReference type="ChEBI" id="CHEBI:18420"/>
    </ligand>
</feature>
<reference evidence="3" key="1">
    <citation type="submission" date="2019-09" db="EMBL/GenBank/DDBJ databases">
        <authorList>
            <person name="Cremers G."/>
        </authorList>
    </citation>
    <scope>NUCLEOTIDE SEQUENCE [LARGE SCALE GENOMIC DNA]</scope>
    <source>
        <strain evidence="3">3B</strain>
    </source>
</reference>
<feature type="active site" evidence="2">
    <location>
        <position position="42"/>
    </location>
</feature>
<comment type="similarity">
    <text evidence="2">Belongs to the dethiobiotin synthetase family.</text>
</comment>
<dbReference type="SUPFAM" id="SSF52540">
    <property type="entry name" value="P-loop containing nucleoside triphosphate hydrolases"/>
    <property type="match status" value="1"/>
</dbReference>
<keyword evidence="2" id="KW-0460">Magnesium</keyword>
<comment type="pathway">
    <text evidence="2">Cofactor biosynthesis; biotin biosynthesis; biotin from 7,8-diaminononanoate: step 1/2.</text>
</comment>
<dbReference type="GO" id="GO:0000287">
    <property type="term" value="F:magnesium ion binding"/>
    <property type="evidence" value="ECO:0007669"/>
    <property type="project" value="UniProtKB-UniRule"/>
</dbReference>